<sequence length="103" mass="12378">MENKKEKAAKPVSPKWEIKDRLYELIGDSRPVVRIMKRKNLYYFDEEKGYQREIAYAINQNTPFVEDWKGKTRPGHIIFRDGFLFVDKKDTTLQKFYLCITQI</sequence>
<protein>
    <submittedName>
        <fullName evidence="1">Uncharacterized protein</fullName>
    </submittedName>
</protein>
<reference evidence="1" key="1">
    <citation type="journal article" date="2010" name="ISME J.">
        <title>Metagenome of the Mediterranean deep chlorophyll maximum studied by direct and fosmid library 454 pyrosequencing.</title>
        <authorList>
            <person name="Ghai R."/>
            <person name="Martin-Cuadrado A.B."/>
            <person name="Molto A.G."/>
            <person name="Heredia I.G."/>
            <person name="Cabrera R."/>
            <person name="Martin J."/>
            <person name="Verdu M."/>
            <person name="Deschamps P."/>
            <person name="Moreira D."/>
            <person name="Lopez-Garcia P."/>
            <person name="Mira A."/>
            <person name="Rodriguez-Valera F."/>
        </authorList>
    </citation>
    <scope>NUCLEOTIDE SEQUENCE</scope>
</reference>
<proteinExistence type="predicted"/>
<organism evidence="1">
    <name type="scientific">uncultured organism MedDCM-OCT-S12-C74</name>
    <dbReference type="NCBI Taxonomy" id="743667"/>
    <lineage>
        <taxon>unclassified sequences</taxon>
        <taxon>environmental samples</taxon>
    </lineage>
</organism>
<dbReference type="EMBL" id="GU943107">
    <property type="protein sequence ID" value="ADD95871.1"/>
    <property type="molecule type" value="Genomic_DNA"/>
</dbReference>
<evidence type="ECO:0000313" key="1">
    <source>
        <dbReference type="EMBL" id="ADD95871.1"/>
    </source>
</evidence>
<accession>D6PJH0</accession>
<name>D6PJH0_9ZZZZ</name>
<dbReference type="AlphaFoldDB" id="D6PJH0"/>